<accession>A0A2K9AXA7</accession>
<dbReference type="OrthoDB" id="7056795at2"/>
<protein>
    <submittedName>
        <fullName evidence="1">Uncharacterized protein</fullName>
    </submittedName>
</protein>
<dbReference type="KEGG" id="kpd:CW740_04265"/>
<dbReference type="CDD" id="cd00229">
    <property type="entry name" value="SGNH_hydrolase"/>
    <property type="match status" value="1"/>
</dbReference>
<sequence length="291" mass="33252">MSNVNKNIKRAIRLKEFGSNVFREMIPEDAYLAKTNGTIKKEKFILNTNSNGFIVDPDIPVFDSTPVYVFGDSFVESVYVQQGKRFCDILSKSKSFRKQTNFYNAGYSGATSLHVLNSLIARLPANKSASVLHILPSNDVLSLFNSEGFWNFADKRYSPIQPIPRRMPVNPGDFKENLVQLSRVLESIIKVATSFKFKVFFATTPYIQTDYHSLAWYKSRNYSTISYELIIECRQAANHVMREVAKKHRVILLDLEDEMLDNSMFYDDVHLNEKGSLAVAKLIEEGVAKYI</sequence>
<proteinExistence type="predicted"/>
<dbReference type="InterPro" id="IPR036514">
    <property type="entry name" value="SGNH_hydro_sf"/>
</dbReference>
<gene>
    <name evidence="1" type="ORF">CW740_04265</name>
</gene>
<dbReference type="AlphaFoldDB" id="A0A2K9AXA7"/>
<keyword evidence="2" id="KW-1185">Reference proteome</keyword>
<dbReference type="InterPro" id="IPR001087">
    <property type="entry name" value="GDSL"/>
</dbReference>
<dbReference type="SUPFAM" id="SSF52266">
    <property type="entry name" value="SGNH hydrolase"/>
    <property type="match status" value="1"/>
</dbReference>
<dbReference type="Gene3D" id="3.40.50.1110">
    <property type="entry name" value="SGNH hydrolase"/>
    <property type="match status" value="1"/>
</dbReference>
<evidence type="ECO:0000313" key="1">
    <source>
        <dbReference type="EMBL" id="AUD78509.1"/>
    </source>
</evidence>
<dbReference type="GO" id="GO:0016788">
    <property type="term" value="F:hydrolase activity, acting on ester bonds"/>
    <property type="evidence" value="ECO:0007669"/>
    <property type="project" value="InterPro"/>
</dbReference>
<evidence type="ECO:0000313" key="2">
    <source>
        <dbReference type="Proteomes" id="UP000232693"/>
    </source>
</evidence>
<name>A0A2K9AXA7_9GAMM</name>
<dbReference type="Pfam" id="PF00657">
    <property type="entry name" value="Lipase_GDSL"/>
    <property type="match status" value="1"/>
</dbReference>
<dbReference type="RefSeq" id="WP_106646377.1">
    <property type="nucleotide sequence ID" value="NZ_BMGO01000002.1"/>
</dbReference>
<organism evidence="1 2">
    <name type="scientific">Kangiella profundi</name>
    <dbReference type="NCBI Taxonomy" id="1561924"/>
    <lineage>
        <taxon>Bacteria</taxon>
        <taxon>Pseudomonadati</taxon>
        <taxon>Pseudomonadota</taxon>
        <taxon>Gammaproteobacteria</taxon>
        <taxon>Kangiellales</taxon>
        <taxon>Kangiellaceae</taxon>
        <taxon>Kangiella</taxon>
    </lineage>
</organism>
<reference evidence="1 2" key="1">
    <citation type="submission" date="2017-12" db="EMBL/GenBank/DDBJ databases">
        <title>Kangiella profundi FT102 completed genome.</title>
        <authorList>
            <person name="Xu J."/>
            <person name="Wang J."/>
            <person name="Lu Y."/>
        </authorList>
    </citation>
    <scope>NUCLEOTIDE SEQUENCE [LARGE SCALE GENOMIC DNA]</scope>
    <source>
        <strain evidence="1 2">FT102</strain>
    </source>
</reference>
<dbReference type="EMBL" id="CP025120">
    <property type="protein sequence ID" value="AUD78509.1"/>
    <property type="molecule type" value="Genomic_DNA"/>
</dbReference>
<dbReference type="Proteomes" id="UP000232693">
    <property type="component" value="Chromosome"/>
</dbReference>